<gene>
    <name evidence="5" type="ORF">OS493_024334</name>
</gene>
<dbReference type="InterPro" id="IPR036249">
    <property type="entry name" value="Thioredoxin-like_sf"/>
</dbReference>
<dbReference type="PROSITE" id="PS00763">
    <property type="entry name" value="GLUTATHIONE_PEROXID_2"/>
    <property type="match status" value="1"/>
</dbReference>
<dbReference type="GO" id="GO:0006979">
    <property type="term" value="P:response to oxidative stress"/>
    <property type="evidence" value="ECO:0007669"/>
    <property type="project" value="InterPro"/>
</dbReference>
<dbReference type="PRINTS" id="PR01011">
    <property type="entry name" value="GLUTPROXDASE"/>
</dbReference>
<dbReference type="PANTHER" id="PTHR11592:SF78">
    <property type="entry name" value="GLUTATHIONE PEROXIDASE"/>
    <property type="match status" value="1"/>
</dbReference>
<evidence type="ECO:0000313" key="6">
    <source>
        <dbReference type="Proteomes" id="UP001163046"/>
    </source>
</evidence>
<dbReference type="PANTHER" id="PTHR11592">
    <property type="entry name" value="GLUTATHIONE PEROXIDASE"/>
    <property type="match status" value="1"/>
</dbReference>
<dbReference type="Pfam" id="PF00255">
    <property type="entry name" value="GSHPx"/>
    <property type="match status" value="1"/>
</dbReference>
<sequence length="140" mass="15746">MKEFSIGGKYKCGFSVLAFPCNQFNYQEPGANSREILNGLRYVRPGNGFEPNFPLFQKTQVNGANEDQIYTFLKSRCPLPGGVISQDANSILWSPVRSNDISWNFEKVLVDHQGFPVKRYSSSTEPFDLVGDIITLLRAC</sequence>
<proteinExistence type="inferred from homology"/>
<reference evidence="5" key="1">
    <citation type="submission" date="2023-01" db="EMBL/GenBank/DDBJ databases">
        <title>Genome assembly of the deep-sea coral Lophelia pertusa.</title>
        <authorList>
            <person name="Herrera S."/>
            <person name="Cordes E."/>
        </authorList>
    </citation>
    <scope>NUCLEOTIDE SEQUENCE</scope>
    <source>
        <strain evidence="5">USNM1676648</strain>
        <tissue evidence="5">Polyp</tissue>
    </source>
</reference>
<evidence type="ECO:0000256" key="3">
    <source>
        <dbReference type="ARBA" id="ARBA00023002"/>
    </source>
</evidence>
<evidence type="ECO:0000256" key="1">
    <source>
        <dbReference type="ARBA" id="ARBA00006926"/>
    </source>
</evidence>
<evidence type="ECO:0000256" key="2">
    <source>
        <dbReference type="ARBA" id="ARBA00022559"/>
    </source>
</evidence>
<dbReference type="SUPFAM" id="SSF52833">
    <property type="entry name" value="Thioredoxin-like"/>
    <property type="match status" value="1"/>
</dbReference>
<keyword evidence="3 4" id="KW-0560">Oxidoreductase</keyword>
<dbReference type="OrthoDB" id="446890at2759"/>
<evidence type="ECO:0000313" key="5">
    <source>
        <dbReference type="EMBL" id="KAJ7357529.1"/>
    </source>
</evidence>
<protein>
    <recommendedName>
        <fullName evidence="4">Glutathione peroxidase</fullName>
    </recommendedName>
</protein>
<evidence type="ECO:0000256" key="4">
    <source>
        <dbReference type="RuleBase" id="RU000499"/>
    </source>
</evidence>
<name>A0A9X0CJJ9_9CNID</name>
<organism evidence="5 6">
    <name type="scientific">Desmophyllum pertusum</name>
    <dbReference type="NCBI Taxonomy" id="174260"/>
    <lineage>
        <taxon>Eukaryota</taxon>
        <taxon>Metazoa</taxon>
        <taxon>Cnidaria</taxon>
        <taxon>Anthozoa</taxon>
        <taxon>Hexacorallia</taxon>
        <taxon>Scleractinia</taxon>
        <taxon>Caryophylliina</taxon>
        <taxon>Caryophylliidae</taxon>
        <taxon>Desmophyllum</taxon>
    </lineage>
</organism>
<dbReference type="EMBL" id="MU827320">
    <property type="protein sequence ID" value="KAJ7357529.1"/>
    <property type="molecule type" value="Genomic_DNA"/>
</dbReference>
<dbReference type="GO" id="GO:0004601">
    <property type="term" value="F:peroxidase activity"/>
    <property type="evidence" value="ECO:0007669"/>
    <property type="project" value="UniProtKB-KW"/>
</dbReference>
<comment type="similarity">
    <text evidence="1 4">Belongs to the glutathione peroxidase family.</text>
</comment>
<keyword evidence="2 4" id="KW-0575">Peroxidase</keyword>
<dbReference type="PROSITE" id="PS51355">
    <property type="entry name" value="GLUTATHIONE_PEROXID_3"/>
    <property type="match status" value="1"/>
</dbReference>
<dbReference type="Gene3D" id="3.40.30.10">
    <property type="entry name" value="Glutaredoxin"/>
    <property type="match status" value="1"/>
</dbReference>
<dbReference type="PIRSF" id="PIRSF000303">
    <property type="entry name" value="Glutathion_perox"/>
    <property type="match status" value="1"/>
</dbReference>
<dbReference type="InterPro" id="IPR000889">
    <property type="entry name" value="Glutathione_peroxidase"/>
</dbReference>
<dbReference type="AlphaFoldDB" id="A0A9X0CJJ9"/>
<accession>A0A9X0CJJ9</accession>
<dbReference type="Proteomes" id="UP001163046">
    <property type="component" value="Unassembled WGS sequence"/>
</dbReference>
<dbReference type="InterPro" id="IPR029760">
    <property type="entry name" value="GPX_CS"/>
</dbReference>
<comment type="caution">
    <text evidence="5">The sequence shown here is derived from an EMBL/GenBank/DDBJ whole genome shotgun (WGS) entry which is preliminary data.</text>
</comment>
<keyword evidence="6" id="KW-1185">Reference proteome</keyword>